<dbReference type="InterPro" id="IPR050302">
    <property type="entry name" value="Rab_GAP_TBC_domain"/>
</dbReference>
<evidence type="ECO:0000259" key="2">
    <source>
        <dbReference type="PROSITE" id="PS50086"/>
    </source>
</evidence>
<feature type="compositionally biased region" description="Basic and acidic residues" evidence="1">
    <location>
        <begin position="356"/>
        <end position="372"/>
    </location>
</feature>
<dbReference type="AlphaFoldDB" id="A0AAV7ZII7"/>
<dbReference type="InterPro" id="IPR035969">
    <property type="entry name" value="Rab-GAP_TBC_sf"/>
</dbReference>
<evidence type="ECO:0000313" key="4">
    <source>
        <dbReference type="Proteomes" id="UP001146793"/>
    </source>
</evidence>
<dbReference type="Proteomes" id="UP001146793">
    <property type="component" value="Unassembled WGS sequence"/>
</dbReference>
<sequence>MSYQVKLGLFDYYGFPLAYSKKQEKQIQKLAKKAHKNSEKIWNKFEKKNGKVSTITEVDKTIKKLSRKGIPHQHRLTIWPILCGSKYTHDQNRGYYKRILKEHTGHLSPSTQQIEHDLARTFPMMDFFKSKENMDKLRNVLYAYSFRNPEIGYCQSMNYIVGFFLILGFTEEETFWMFVTIVEVILPKKTYSDELQDTQIDQLSFEYLLRSRYKWIRNPLDSLDEMGVKLTVITQQWFMCLFICCLPTECVLRIFDIVFAEGYKILFRVSLALFKINKAQILKCNSSPDLFTHLKNMSLDVIDPDKLINTAFSIRFLTTKEINKHREKISPNVKNEINKRQIYKKQMRKKLKQRQKGFDEKYNKNSTNEKDSNSNSNSNSTTSSKNNSDQGNENKLSKKDSKSKNELEKISQEVENENEKEKIQSSQKYQEKEEKLRKNNQEDLEKKKIEIEKEKENI</sequence>
<dbReference type="GO" id="GO:0031267">
    <property type="term" value="F:small GTPase binding"/>
    <property type="evidence" value="ECO:0007669"/>
    <property type="project" value="TreeGrafter"/>
</dbReference>
<dbReference type="PROSITE" id="PS50086">
    <property type="entry name" value="TBC_RABGAP"/>
    <property type="match status" value="1"/>
</dbReference>
<dbReference type="Pfam" id="PF00566">
    <property type="entry name" value="RabGAP-TBC"/>
    <property type="match status" value="1"/>
</dbReference>
<feature type="region of interest" description="Disordered" evidence="1">
    <location>
        <begin position="328"/>
        <end position="458"/>
    </location>
</feature>
<reference evidence="3" key="1">
    <citation type="submission" date="2022-08" db="EMBL/GenBank/DDBJ databases">
        <title>Novel sulphate-reducing endosymbionts in the free-living metamonad Anaeramoeba.</title>
        <authorList>
            <person name="Jerlstrom-Hultqvist J."/>
            <person name="Cepicka I."/>
            <person name="Gallot-Lavallee L."/>
            <person name="Salas-Leiva D."/>
            <person name="Curtis B.A."/>
            <person name="Zahonova K."/>
            <person name="Pipaliya S."/>
            <person name="Dacks J."/>
            <person name="Roger A.J."/>
        </authorList>
    </citation>
    <scope>NUCLEOTIDE SEQUENCE</scope>
    <source>
        <strain evidence="3">Busselton2</strain>
    </source>
</reference>
<name>A0AAV7ZII7_9EUKA</name>
<feature type="compositionally biased region" description="Basic residues" evidence="1">
    <location>
        <begin position="341"/>
        <end position="355"/>
    </location>
</feature>
<protein>
    <submittedName>
        <fullName evidence="3">Rab-gtpase-tbc domain-containing protein-related</fullName>
    </submittedName>
</protein>
<gene>
    <name evidence="3" type="ORF">M0812_16136</name>
</gene>
<proteinExistence type="predicted"/>
<feature type="compositionally biased region" description="Basic and acidic residues" evidence="1">
    <location>
        <begin position="395"/>
        <end position="458"/>
    </location>
</feature>
<dbReference type="Gene3D" id="1.10.8.270">
    <property type="entry name" value="putative rabgap domain of human tbc1 domain family member 14 like domains"/>
    <property type="match status" value="1"/>
</dbReference>
<dbReference type="PANTHER" id="PTHR47219:SF20">
    <property type="entry name" value="TBC1 DOMAIN FAMILY MEMBER 2B"/>
    <property type="match status" value="1"/>
</dbReference>
<dbReference type="Gene3D" id="1.10.472.80">
    <property type="entry name" value="Ypt/Rab-GAP domain of gyp1p, domain 3"/>
    <property type="match status" value="1"/>
</dbReference>
<dbReference type="InterPro" id="IPR000195">
    <property type="entry name" value="Rab-GAP-TBC_dom"/>
</dbReference>
<comment type="caution">
    <text evidence="3">The sequence shown here is derived from an EMBL/GenBank/DDBJ whole genome shotgun (WGS) entry which is preliminary data.</text>
</comment>
<dbReference type="EMBL" id="JANTQA010000032">
    <property type="protein sequence ID" value="KAJ3440088.1"/>
    <property type="molecule type" value="Genomic_DNA"/>
</dbReference>
<dbReference type="SUPFAM" id="SSF47923">
    <property type="entry name" value="Ypt/Rab-GAP domain of gyp1p"/>
    <property type="match status" value="2"/>
</dbReference>
<organism evidence="3 4">
    <name type="scientific">Anaeramoeba flamelloides</name>
    <dbReference type="NCBI Taxonomy" id="1746091"/>
    <lineage>
        <taxon>Eukaryota</taxon>
        <taxon>Metamonada</taxon>
        <taxon>Anaeramoebidae</taxon>
        <taxon>Anaeramoeba</taxon>
    </lineage>
</organism>
<evidence type="ECO:0000313" key="3">
    <source>
        <dbReference type="EMBL" id="KAJ3440088.1"/>
    </source>
</evidence>
<dbReference type="GO" id="GO:0005096">
    <property type="term" value="F:GTPase activator activity"/>
    <property type="evidence" value="ECO:0007669"/>
    <property type="project" value="TreeGrafter"/>
</dbReference>
<feature type="compositionally biased region" description="Low complexity" evidence="1">
    <location>
        <begin position="373"/>
        <end position="388"/>
    </location>
</feature>
<dbReference type="SMART" id="SM00164">
    <property type="entry name" value="TBC"/>
    <property type="match status" value="1"/>
</dbReference>
<evidence type="ECO:0000256" key="1">
    <source>
        <dbReference type="SAM" id="MobiDB-lite"/>
    </source>
</evidence>
<feature type="domain" description="Rab-GAP TBC" evidence="2">
    <location>
        <begin position="69"/>
        <end position="262"/>
    </location>
</feature>
<dbReference type="PANTHER" id="PTHR47219">
    <property type="entry name" value="RAB GTPASE-ACTIVATING PROTEIN 1-LIKE"/>
    <property type="match status" value="1"/>
</dbReference>
<dbReference type="FunFam" id="1.10.8.270:FF:000026">
    <property type="entry name" value="TBC (Tre-2/Bub2/Cdc16) domain family"/>
    <property type="match status" value="1"/>
</dbReference>
<accession>A0AAV7ZII7</accession>